<evidence type="ECO:0000256" key="13">
    <source>
        <dbReference type="SAM" id="SignalP"/>
    </source>
</evidence>
<name>A0AA86GN71_9SPHN</name>
<feature type="chain" id="PRO_5041688245" evidence="13">
    <location>
        <begin position="28"/>
        <end position="1438"/>
    </location>
</feature>
<feature type="domain" description="Secretin/TonB short N-terminal" evidence="14">
    <location>
        <begin position="52"/>
        <end position="103"/>
    </location>
</feature>
<dbReference type="SMART" id="SM00965">
    <property type="entry name" value="STN"/>
    <property type="match status" value="1"/>
</dbReference>
<gene>
    <name evidence="15" type="ORF">SGRAN_3883</name>
</gene>
<comment type="similarity">
    <text evidence="11 12">Belongs to the TonB-dependent receptor family.</text>
</comment>
<dbReference type="Pfam" id="PF07715">
    <property type="entry name" value="Plug"/>
    <property type="match status" value="1"/>
</dbReference>
<dbReference type="Gene3D" id="2.40.170.20">
    <property type="entry name" value="TonB-dependent receptor, beta-barrel domain"/>
    <property type="match status" value="3"/>
</dbReference>
<dbReference type="InterPro" id="IPR036942">
    <property type="entry name" value="Beta-barrel_TonB_sf"/>
</dbReference>
<dbReference type="EMBL" id="CP012199">
    <property type="protein sequence ID" value="AMG76215.1"/>
    <property type="molecule type" value="Genomic_DNA"/>
</dbReference>
<evidence type="ECO:0000256" key="8">
    <source>
        <dbReference type="ARBA" id="ARBA00023077"/>
    </source>
</evidence>
<dbReference type="PROSITE" id="PS52016">
    <property type="entry name" value="TONB_DEPENDENT_REC_3"/>
    <property type="match status" value="1"/>
</dbReference>
<evidence type="ECO:0000256" key="10">
    <source>
        <dbReference type="ARBA" id="ARBA00023237"/>
    </source>
</evidence>
<dbReference type="GO" id="GO:0006826">
    <property type="term" value="P:iron ion transport"/>
    <property type="evidence" value="ECO:0007669"/>
    <property type="project" value="UniProtKB-KW"/>
</dbReference>
<evidence type="ECO:0000313" key="16">
    <source>
        <dbReference type="Proteomes" id="UP000058599"/>
    </source>
</evidence>
<evidence type="ECO:0000256" key="11">
    <source>
        <dbReference type="PROSITE-ProRule" id="PRU01360"/>
    </source>
</evidence>
<evidence type="ECO:0000256" key="1">
    <source>
        <dbReference type="ARBA" id="ARBA00004571"/>
    </source>
</evidence>
<evidence type="ECO:0000256" key="9">
    <source>
        <dbReference type="ARBA" id="ARBA00023136"/>
    </source>
</evidence>
<feature type="signal peptide" evidence="13">
    <location>
        <begin position="1"/>
        <end position="27"/>
    </location>
</feature>
<comment type="subcellular location">
    <subcellularLocation>
        <location evidence="1 11">Cell outer membrane</location>
        <topology evidence="1 11">Multi-pass membrane protein</topology>
    </subcellularLocation>
</comment>
<evidence type="ECO:0000256" key="4">
    <source>
        <dbReference type="ARBA" id="ARBA00022496"/>
    </source>
</evidence>
<accession>A0AA86GN71</accession>
<keyword evidence="5 11" id="KW-0812">Transmembrane</keyword>
<keyword evidence="7" id="KW-0406">Ion transport</keyword>
<evidence type="ECO:0000256" key="12">
    <source>
        <dbReference type="RuleBase" id="RU003357"/>
    </source>
</evidence>
<keyword evidence="13" id="KW-0732">Signal</keyword>
<evidence type="ECO:0000256" key="3">
    <source>
        <dbReference type="ARBA" id="ARBA00022452"/>
    </source>
</evidence>
<dbReference type="SUPFAM" id="SSF56935">
    <property type="entry name" value="Porins"/>
    <property type="match status" value="1"/>
</dbReference>
<organism evidence="15 16">
    <name type="scientific">Sphingopyxis granuli</name>
    <dbReference type="NCBI Taxonomy" id="267128"/>
    <lineage>
        <taxon>Bacteria</taxon>
        <taxon>Pseudomonadati</taxon>
        <taxon>Pseudomonadota</taxon>
        <taxon>Alphaproteobacteria</taxon>
        <taxon>Sphingomonadales</taxon>
        <taxon>Sphingomonadaceae</taxon>
        <taxon>Sphingopyxis</taxon>
    </lineage>
</organism>
<dbReference type="Gene3D" id="3.55.50.30">
    <property type="match status" value="1"/>
</dbReference>
<evidence type="ECO:0000313" key="15">
    <source>
        <dbReference type="EMBL" id="AMG76215.1"/>
    </source>
</evidence>
<keyword evidence="4" id="KW-0410">Iron transport</keyword>
<proteinExistence type="inferred from homology"/>
<dbReference type="InterPro" id="IPR000531">
    <property type="entry name" value="Beta-barrel_TonB"/>
</dbReference>
<reference evidence="15 16" key="1">
    <citation type="journal article" date="2016" name="BMC Genomics">
        <title>Genomic analysis of the nitrate-respiring Sphingopyxis granuli (formerly Sphingomonas macrogoltabida) strain TFA.</title>
        <authorList>
            <person name="Garcia-Romero I."/>
            <person name="Perez-Pulido A.J."/>
            <person name="Gonzalez-Flores Y.E."/>
            <person name="Reyes-Ramirez F."/>
            <person name="Santero E."/>
            <person name="Floriano B."/>
        </authorList>
    </citation>
    <scope>NUCLEOTIDE SEQUENCE [LARGE SCALE GENOMIC DNA]</scope>
    <source>
        <strain evidence="15 16">TFA</strain>
    </source>
</reference>
<keyword evidence="8 12" id="KW-0798">TonB box</keyword>
<keyword evidence="15" id="KW-0675">Receptor</keyword>
<dbReference type="InterPro" id="IPR011662">
    <property type="entry name" value="Secretin/TonB_short_N"/>
</dbReference>
<dbReference type="InterPro" id="IPR012910">
    <property type="entry name" value="Plug_dom"/>
</dbReference>
<keyword evidence="9 11" id="KW-0472">Membrane</keyword>
<evidence type="ECO:0000256" key="5">
    <source>
        <dbReference type="ARBA" id="ARBA00022692"/>
    </source>
</evidence>
<keyword evidence="10 11" id="KW-0998">Cell outer membrane</keyword>
<dbReference type="PANTHER" id="PTHR32552">
    <property type="entry name" value="FERRICHROME IRON RECEPTOR-RELATED"/>
    <property type="match status" value="1"/>
</dbReference>
<dbReference type="InterPro" id="IPR039426">
    <property type="entry name" value="TonB-dep_rcpt-like"/>
</dbReference>
<evidence type="ECO:0000259" key="14">
    <source>
        <dbReference type="SMART" id="SM00965"/>
    </source>
</evidence>
<evidence type="ECO:0000256" key="2">
    <source>
        <dbReference type="ARBA" id="ARBA00022448"/>
    </source>
</evidence>
<dbReference type="PANTHER" id="PTHR32552:SF81">
    <property type="entry name" value="TONB-DEPENDENT OUTER MEMBRANE RECEPTOR"/>
    <property type="match status" value="1"/>
</dbReference>
<protein>
    <submittedName>
        <fullName evidence="15">TonB-dependent receptor</fullName>
    </submittedName>
</protein>
<keyword evidence="2 11" id="KW-0813">Transport</keyword>
<keyword evidence="16" id="KW-1185">Reference proteome</keyword>
<keyword evidence="3 11" id="KW-1134">Transmembrane beta strand</keyword>
<dbReference type="KEGG" id="sgi:SGRAN_3883"/>
<dbReference type="Proteomes" id="UP000058599">
    <property type="component" value="Chromosome"/>
</dbReference>
<sequence>MGIGIGRAALMASTAIVCVATASPAQAQSKTFDVPAQAAATGIAELGRQADIQIVAARRYTQNKKTNAVRGDMTADRALAVLLDGTGLVAQRTGPQTYSVVPKAAPAETSETDAGTYRDDIIVVTAQKRQESIQEVPIAMTALSQEDLTTRQVAGGPDLISQAPNITFSKTNFTGYTIQIRGIGTQAVSATTDPAVAIAFNNTPFVRNRFFEQEFYDVERIEILRGPQGTLYGRNATAGVVNLISAKPEYHPDAFASVDVGNYKNRRVEGMINVPLVDDKVAFRLAGALTKRDGYTTNQMTGKQIDGRDLWSLRASLRLEPTSWLRADFVYEHFQEHDDRLRSGKQLCKKDPGLSEVGGVSVNQDLGGYFGARTYLSQGCLPVSLYSDEAFQTPNGFALPFYGPTGNLGNPVFKDVDPYASAFQSRDLRVIESSIEPEYRAKTDIFELQLNVDLSDTLTLSSETAYSTDSLFSTQDYNRFTTKSGAFDPTARIVRPKRPGVLDANGVFCDPQLGCSDRLLLGDLSTAESKQFSQELRLSSDFDGPFNFSLGANYLRYKTEDRYYVFVNSLSMFAALQWDQYAEGNVYIPGVSDNSECQSPTGAPPDPGGQYTITNCIYIDPNPIGSLNGEGRNYFLSRNPYTLHSYAAFGEAYYNITDNLKLTGGLRFTVDKKDAPQIPSWLLAGFATGEYPTAKVVSQKWSEPTGRIAIDWQPETGFTDHTLLYASFARGYKAGGANPPPIALATYGQFDPSIIAELQGAPETFKAEYVNAFEIGTKNTLFNGALTLNLGAFYYDYKDYQTSEIVNRAAVNSNFDSKIWGLEIEADLRPTDRLRLGFKGGYQNTRLANGSSAVDLMDRTAGNPDWVVVRPFPTIPSNCILPTYVVAAGGKINLPQGQGGSFNGMCIDAYYGGVDPMTGLPYVANPTVKKGSNGPVPVDPAYVGYIGFDPASAPNGGKGFSKDLSGNELPNAPHYTATVTADYTIPLATDWALTLHGDYHYQSKSWARVFNSNPYDRLRGYSTVNVAAILDIADSWRIMAYVKNVFNKTALTGSFLNSDDSGLTTNVFLTEPRLYGLRVSKSFGEGSLPWGSGWRRRKPGEPYPVELEFGMGANSMTAKNALYKQDFFDDYLDSLPFADTATATQRAGLGISHVRDARITFNMPDGWRVWGAYRGRRFDAQHKGISSEQAKGGYVEGILPTDPPRYFSGGENFGTIEVGQYEDHSIVDFMVGKDVGLGLMGEGGTSVIGLGMTYAQFRSATDIDMVGIPDRYRAAYSEIKYPTTHHELYNASLASTRKFEGFGPSLSWEASKRLVGNEQDGSLALDWRINGGLLFGKQAMASREERDATYYHFEPNIVYPPQLEDLLYDETIDRSRSRRVTVPNLGASMGLSYRVGGVKVAAGYRWERFFDAIDGGIDKAQSFDRTIRGAYVKFGIGF</sequence>
<keyword evidence="6" id="KW-0408">Iron</keyword>
<dbReference type="GO" id="GO:0009279">
    <property type="term" value="C:cell outer membrane"/>
    <property type="evidence" value="ECO:0007669"/>
    <property type="project" value="UniProtKB-SubCell"/>
</dbReference>
<dbReference type="Pfam" id="PF00593">
    <property type="entry name" value="TonB_dep_Rec_b-barrel"/>
    <property type="match status" value="1"/>
</dbReference>
<evidence type="ECO:0000256" key="6">
    <source>
        <dbReference type="ARBA" id="ARBA00023004"/>
    </source>
</evidence>
<evidence type="ECO:0000256" key="7">
    <source>
        <dbReference type="ARBA" id="ARBA00023065"/>
    </source>
</evidence>
<dbReference type="Pfam" id="PF07660">
    <property type="entry name" value="STN"/>
    <property type="match status" value="1"/>
</dbReference>